<protein>
    <submittedName>
        <fullName evidence="2">T9SS C-terminal target domain-containing protein</fullName>
    </submittedName>
</protein>
<name>A0A5P8E505_9BACT</name>
<dbReference type="NCBIfam" id="TIGR04183">
    <property type="entry name" value="Por_Secre_tail"/>
    <property type="match status" value="1"/>
</dbReference>
<feature type="chain" id="PRO_5024276095" evidence="1">
    <location>
        <begin position="24"/>
        <end position="106"/>
    </location>
</feature>
<evidence type="ECO:0000313" key="3">
    <source>
        <dbReference type="Proteomes" id="UP000249375"/>
    </source>
</evidence>
<proteinExistence type="predicted"/>
<gene>
    <name evidence="2" type="ORF">C7Y71_003280</name>
</gene>
<organism evidence="2 3">
    <name type="scientific">Pseudoprevotella muciniphila</name>
    <dbReference type="NCBI Taxonomy" id="2133944"/>
    <lineage>
        <taxon>Bacteria</taxon>
        <taxon>Pseudomonadati</taxon>
        <taxon>Bacteroidota</taxon>
        <taxon>Bacteroidia</taxon>
        <taxon>Bacteroidales</taxon>
        <taxon>Prevotellaceae</taxon>
        <taxon>Pseudoprevotella</taxon>
    </lineage>
</organism>
<dbReference type="OrthoDB" id="1050368at2"/>
<dbReference type="KEGG" id="alq:C7Y71_003280"/>
<keyword evidence="1" id="KW-0732">Signal</keyword>
<evidence type="ECO:0000256" key="1">
    <source>
        <dbReference type="SAM" id="SignalP"/>
    </source>
</evidence>
<accession>A0A5P8E505</accession>
<keyword evidence="3" id="KW-1185">Reference proteome</keyword>
<dbReference type="Proteomes" id="UP000249375">
    <property type="component" value="Chromosome"/>
</dbReference>
<sequence length="106" mass="11243">MIKTILKISFALILLALPVSVSAAEAPAEPAESNVESVAASVEISVSRNSIRVLNAQGQTLELYSVTGARIKAVKITAGDETVTFNVPRGCYIVKIGDFVRKVNLV</sequence>
<evidence type="ECO:0000313" key="2">
    <source>
        <dbReference type="EMBL" id="QFQ12119.1"/>
    </source>
</evidence>
<dbReference type="AlphaFoldDB" id="A0A5P8E505"/>
<reference evidence="2 3" key="1">
    <citation type="submission" date="2018-11" db="EMBL/GenBank/DDBJ databases">
        <authorList>
            <person name="Na S.W."/>
            <person name="Baik M."/>
        </authorList>
    </citation>
    <scope>NUCLEOTIDE SEQUENCE [LARGE SCALE GENOMIC DNA]</scope>
    <source>
        <strain evidence="2 3">E39</strain>
    </source>
</reference>
<dbReference type="EMBL" id="CP033459">
    <property type="protein sequence ID" value="QFQ12119.1"/>
    <property type="molecule type" value="Genomic_DNA"/>
</dbReference>
<dbReference type="RefSeq" id="WP_111898586.1">
    <property type="nucleotide sequence ID" value="NZ_CP033459.1"/>
</dbReference>
<feature type="signal peptide" evidence="1">
    <location>
        <begin position="1"/>
        <end position="23"/>
    </location>
</feature>
<dbReference type="InterPro" id="IPR026444">
    <property type="entry name" value="Secre_tail"/>
</dbReference>